<organism evidence="1 2">
    <name type="scientific">Streblomastix strix</name>
    <dbReference type="NCBI Taxonomy" id="222440"/>
    <lineage>
        <taxon>Eukaryota</taxon>
        <taxon>Metamonada</taxon>
        <taxon>Preaxostyla</taxon>
        <taxon>Oxymonadida</taxon>
        <taxon>Streblomastigidae</taxon>
        <taxon>Streblomastix</taxon>
    </lineage>
</organism>
<accession>A0A5J4Q0K1</accession>
<evidence type="ECO:0000313" key="1">
    <source>
        <dbReference type="EMBL" id="KAA6314631.1"/>
    </source>
</evidence>
<dbReference type="Proteomes" id="UP000324800">
    <property type="component" value="Unassembled WGS sequence"/>
</dbReference>
<sequence>MSSSLSPPRNTKRPGEFMNQFESKLQNLQEYMAVRQYRMEDFKKQRDERWQQLTAQLGV</sequence>
<feature type="non-terminal residue" evidence="1">
    <location>
        <position position="59"/>
    </location>
</feature>
<gene>
    <name evidence="1" type="ORF">EZS28_055551</name>
</gene>
<proteinExistence type="predicted"/>
<reference evidence="1 2" key="1">
    <citation type="submission" date="2019-03" db="EMBL/GenBank/DDBJ databases">
        <title>Single cell metagenomics reveals metabolic interactions within the superorganism composed of flagellate Streblomastix strix and complex community of Bacteroidetes bacteria on its surface.</title>
        <authorList>
            <person name="Treitli S.C."/>
            <person name="Kolisko M."/>
            <person name="Husnik F."/>
            <person name="Keeling P."/>
            <person name="Hampl V."/>
        </authorList>
    </citation>
    <scope>NUCLEOTIDE SEQUENCE [LARGE SCALE GENOMIC DNA]</scope>
    <source>
        <strain evidence="1">ST1C</strain>
    </source>
</reference>
<dbReference type="EMBL" id="SNRW01047769">
    <property type="protein sequence ID" value="KAA6314631.1"/>
    <property type="molecule type" value="Genomic_DNA"/>
</dbReference>
<name>A0A5J4Q0K1_9EUKA</name>
<dbReference type="AlphaFoldDB" id="A0A5J4Q0K1"/>
<comment type="caution">
    <text evidence="1">The sequence shown here is derived from an EMBL/GenBank/DDBJ whole genome shotgun (WGS) entry which is preliminary data.</text>
</comment>
<evidence type="ECO:0000313" key="2">
    <source>
        <dbReference type="Proteomes" id="UP000324800"/>
    </source>
</evidence>
<protein>
    <submittedName>
        <fullName evidence="1">Uncharacterized protein</fullName>
    </submittedName>
</protein>